<evidence type="ECO:0000259" key="2">
    <source>
        <dbReference type="Pfam" id="PF00432"/>
    </source>
</evidence>
<dbReference type="Gene3D" id="1.50.10.20">
    <property type="match status" value="2"/>
</dbReference>
<keyword evidence="1" id="KW-0677">Repeat</keyword>
<feature type="domain" description="Prenyltransferase alpha-alpha toroid" evidence="2">
    <location>
        <begin position="158"/>
        <end position="242"/>
    </location>
</feature>
<dbReference type="Proteomes" id="UP000886043">
    <property type="component" value="Unassembled WGS sequence"/>
</dbReference>
<gene>
    <name evidence="3" type="ORF">ENJ40_09075</name>
</gene>
<evidence type="ECO:0000313" key="3">
    <source>
        <dbReference type="EMBL" id="HFC98586.1"/>
    </source>
</evidence>
<accession>A0A7C3H232</accession>
<dbReference type="SUPFAM" id="SSF48239">
    <property type="entry name" value="Terpenoid cyclases/Protein prenyltransferases"/>
    <property type="match status" value="1"/>
</dbReference>
<dbReference type="EMBL" id="DRMH01000125">
    <property type="protein sequence ID" value="HFC98586.1"/>
    <property type="molecule type" value="Genomic_DNA"/>
</dbReference>
<dbReference type="Pfam" id="PF00432">
    <property type="entry name" value="Prenyltrans"/>
    <property type="match status" value="2"/>
</dbReference>
<evidence type="ECO:0000256" key="1">
    <source>
        <dbReference type="ARBA" id="ARBA00022737"/>
    </source>
</evidence>
<dbReference type="AlphaFoldDB" id="A0A7C3H232"/>
<comment type="caution">
    <text evidence="3">The sequence shown here is derived from an EMBL/GenBank/DDBJ whole genome shotgun (WGS) entry which is preliminary data.</text>
</comment>
<protein>
    <recommendedName>
        <fullName evidence="2">Prenyltransferase alpha-alpha toroid domain-containing protein</fullName>
    </recommendedName>
</protein>
<feature type="domain" description="Prenyltransferase alpha-alpha toroid" evidence="2">
    <location>
        <begin position="10"/>
        <end position="50"/>
    </location>
</feature>
<name>A0A7C3H232_9BACT</name>
<dbReference type="InterPro" id="IPR001330">
    <property type="entry name" value="Prenyltrans"/>
</dbReference>
<sequence length="247" mass="27547">MEVETEELVRGARDFVLSRRKESGGFGATPALPPTVEDTYFALAALRVCGALKSDPSTLHFLEGLNFHRMSPEVRVRWLKGLLWLGGASPEEVKLLVQEELSHPPERLSGLAALREMADLLGVNSAKVRRLKELGRARSFRTLKDLYHLCKALGPGECSAGVAEFILHSQNPDGGFGFFPGTTSYLENTYFACRLMKALGLKPRDPEGLRLFVLNTRRKDGGFARAPRGVSFLETTYYALWILLRFF</sequence>
<dbReference type="InterPro" id="IPR008930">
    <property type="entry name" value="Terpenoid_cyclase/PrenylTrfase"/>
</dbReference>
<reference evidence="3" key="1">
    <citation type="journal article" date="2020" name="mSystems">
        <title>Genome- and Community-Level Interaction Insights into Carbon Utilization and Element Cycling Functions of Hydrothermarchaeota in Hydrothermal Sediment.</title>
        <authorList>
            <person name="Zhou Z."/>
            <person name="Liu Y."/>
            <person name="Xu W."/>
            <person name="Pan J."/>
            <person name="Luo Z.H."/>
            <person name="Li M."/>
        </authorList>
    </citation>
    <scope>NUCLEOTIDE SEQUENCE [LARGE SCALE GENOMIC DNA]</scope>
    <source>
        <strain evidence="3">HyVt-483</strain>
    </source>
</reference>
<proteinExistence type="predicted"/>
<organism evidence="3">
    <name type="scientific">Thermosulfurimonas dismutans</name>
    <dbReference type="NCBI Taxonomy" id="999894"/>
    <lineage>
        <taxon>Bacteria</taxon>
        <taxon>Pseudomonadati</taxon>
        <taxon>Thermodesulfobacteriota</taxon>
        <taxon>Thermodesulfobacteria</taxon>
        <taxon>Thermodesulfobacteriales</taxon>
        <taxon>Thermodesulfobacteriaceae</taxon>
        <taxon>Thermosulfurimonas</taxon>
    </lineage>
</organism>
<dbReference type="GO" id="GO:0003824">
    <property type="term" value="F:catalytic activity"/>
    <property type="evidence" value="ECO:0007669"/>
    <property type="project" value="InterPro"/>
</dbReference>
<dbReference type="CDD" id="cd00688">
    <property type="entry name" value="ISOPREN_C2_like"/>
    <property type="match status" value="1"/>
</dbReference>